<keyword evidence="2" id="KW-1185">Reference proteome</keyword>
<comment type="caution">
    <text evidence="1">The sequence shown here is derived from an EMBL/GenBank/DDBJ whole genome shotgun (WGS) entry which is preliminary data.</text>
</comment>
<accession>A0A565AW43</accession>
<organism evidence="1 2">
    <name type="scientific">Arabis nemorensis</name>
    <dbReference type="NCBI Taxonomy" id="586526"/>
    <lineage>
        <taxon>Eukaryota</taxon>
        <taxon>Viridiplantae</taxon>
        <taxon>Streptophyta</taxon>
        <taxon>Embryophyta</taxon>
        <taxon>Tracheophyta</taxon>
        <taxon>Spermatophyta</taxon>
        <taxon>Magnoliopsida</taxon>
        <taxon>eudicotyledons</taxon>
        <taxon>Gunneridae</taxon>
        <taxon>Pentapetalae</taxon>
        <taxon>rosids</taxon>
        <taxon>malvids</taxon>
        <taxon>Brassicales</taxon>
        <taxon>Brassicaceae</taxon>
        <taxon>Arabideae</taxon>
        <taxon>Arabis</taxon>
    </lineage>
</organism>
<sequence length="67" mass="7467">MDSMDKLDTSRVQCRVVGTWYLVQAASVVQHSHCGREMMGTCSFPTMFPPISNICYSYGNGNSFPII</sequence>
<evidence type="ECO:0000313" key="2">
    <source>
        <dbReference type="Proteomes" id="UP000489600"/>
    </source>
</evidence>
<reference evidence="1" key="1">
    <citation type="submission" date="2019-07" db="EMBL/GenBank/DDBJ databases">
        <authorList>
            <person name="Dittberner H."/>
        </authorList>
    </citation>
    <scope>NUCLEOTIDE SEQUENCE [LARGE SCALE GENOMIC DNA]</scope>
</reference>
<dbReference type="AlphaFoldDB" id="A0A565AW43"/>
<dbReference type="EMBL" id="CABITT030000002">
    <property type="protein sequence ID" value="VVA93626.1"/>
    <property type="molecule type" value="Genomic_DNA"/>
</dbReference>
<name>A0A565AW43_9BRAS</name>
<evidence type="ECO:0000313" key="1">
    <source>
        <dbReference type="EMBL" id="VVA93626.1"/>
    </source>
</evidence>
<proteinExistence type="predicted"/>
<dbReference type="Proteomes" id="UP000489600">
    <property type="component" value="Unassembled WGS sequence"/>
</dbReference>
<protein>
    <submittedName>
        <fullName evidence="1">Uncharacterized protein</fullName>
    </submittedName>
</protein>
<gene>
    <name evidence="1" type="ORF">ANE_LOCUS4071</name>
</gene>